<organism evidence="1 2">
    <name type="scientific">Cuscuta epithymum</name>
    <dbReference type="NCBI Taxonomy" id="186058"/>
    <lineage>
        <taxon>Eukaryota</taxon>
        <taxon>Viridiplantae</taxon>
        <taxon>Streptophyta</taxon>
        <taxon>Embryophyta</taxon>
        <taxon>Tracheophyta</taxon>
        <taxon>Spermatophyta</taxon>
        <taxon>Magnoliopsida</taxon>
        <taxon>eudicotyledons</taxon>
        <taxon>Gunneridae</taxon>
        <taxon>Pentapetalae</taxon>
        <taxon>asterids</taxon>
        <taxon>lamiids</taxon>
        <taxon>Solanales</taxon>
        <taxon>Convolvulaceae</taxon>
        <taxon>Cuscuteae</taxon>
        <taxon>Cuscuta</taxon>
        <taxon>Cuscuta subgen. Cuscuta</taxon>
    </lineage>
</organism>
<reference evidence="1" key="1">
    <citation type="submission" date="2022-07" db="EMBL/GenBank/DDBJ databases">
        <authorList>
            <person name="Macas J."/>
            <person name="Novak P."/>
            <person name="Neumann P."/>
        </authorList>
    </citation>
    <scope>NUCLEOTIDE SEQUENCE</scope>
</reference>
<keyword evidence="2" id="KW-1185">Reference proteome</keyword>
<comment type="caution">
    <text evidence="1">The sequence shown here is derived from an EMBL/GenBank/DDBJ whole genome shotgun (WGS) entry which is preliminary data.</text>
</comment>
<name>A0AAV0C7J3_9ASTE</name>
<protein>
    <submittedName>
        <fullName evidence="1">Uncharacterized protein</fullName>
    </submittedName>
</protein>
<proteinExistence type="predicted"/>
<dbReference type="Proteomes" id="UP001152523">
    <property type="component" value="Unassembled WGS sequence"/>
</dbReference>
<evidence type="ECO:0000313" key="1">
    <source>
        <dbReference type="EMBL" id="CAH9070758.1"/>
    </source>
</evidence>
<sequence>MEVPEWNRHRSGTGPTTRCKYGNSLQRHCNICVFQIWKTSKSHFSKSLRKRETCFIFSVLENDLVNAFFFFPFSSFPGISLVNTFPVFCFPVFQFSEKLENISVSKQALSILYVRWVGHGSLPNSGSIILIQWTR</sequence>
<accession>A0AAV0C7J3</accession>
<dbReference type="EMBL" id="CAMAPF010000018">
    <property type="protein sequence ID" value="CAH9070758.1"/>
    <property type="molecule type" value="Genomic_DNA"/>
</dbReference>
<evidence type="ECO:0000313" key="2">
    <source>
        <dbReference type="Proteomes" id="UP001152523"/>
    </source>
</evidence>
<gene>
    <name evidence="1" type="ORF">CEPIT_LOCUS3588</name>
</gene>
<dbReference type="AlphaFoldDB" id="A0AAV0C7J3"/>